<organism evidence="2 3">
    <name type="scientific">Liparis tanakae</name>
    <name type="common">Tanaka's snailfish</name>
    <dbReference type="NCBI Taxonomy" id="230148"/>
    <lineage>
        <taxon>Eukaryota</taxon>
        <taxon>Metazoa</taxon>
        <taxon>Chordata</taxon>
        <taxon>Craniata</taxon>
        <taxon>Vertebrata</taxon>
        <taxon>Euteleostomi</taxon>
        <taxon>Actinopterygii</taxon>
        <taxon>Neopterygii</taxon>
        <taxon>Teleostei</taxon>
        <taxon>Neoteleostei</taxon>
        <taxon>Acanthomorphata</taxon>
        <taxon>Eupercaria</taxon>
        <taxon>Perciformes</taxon>
        <taxon>Cottioidei</taxon>
        <taxon>Cottales</taxon>
        <taxon>Liparidae</taxon>
        <taxon>Liparis</taxon>
    </lineage>
</organism>
<comment type="caution">
    <text evidence="2">The sequence shown here is derived from an EMBL/GenBank/DDBJ whole genome shotgun (WGS) entry which is preliminary data.</text>
</comment>
<protein>
    <submittedName>
        <fullName evidence="2">Uncharacterized protein</fullName>
    </submittedName>
</protein>
<feature type="region of interest" description="Disordered" evidence="1">
    <location>
        <begin position="36"/>
        <end position="67"/>
    </location>
</feature>
<dbReference type="AlphaFoldDB" id="A0A4Z2J5L1"/>
<accession>A0A4Z2J5L1</accession>
<keyword evidence="3" id="KW-1185">Reference proteome</keyword>
<sequence length="99" mass="10737">MNIPGSADPLPGGGELRRPVGGLRFCSSNDGVEVVYRGGSGQRRGVPREEMGSAAVENRSDSSGDEVRRSIHDLKEPALLVVEQRLRETLDTHTQVRVL</sequence>
<dbReference type="EMBL" id="SRLO01000020">
    <property type="protein sequence ID" value="TNN85460.1"/>
    <property type="molecule type" value="Genomic_DNA"/>
</dbReference>
<gene>
    <name evidence="2" type="ORF">EYF80_004092</name>
</gene>
<feature type="compositionally biased region" description="Basic and acidic residues" evidence="1">
    <location>
        <begin position="58"/>
        <end position="67"/>
    </location>
</feature>
<feature type="region of interest" description="Disordered" evidence="1">
    <location>
        <begin position="1"/>
        <end position="21"/>
    </location>
</feature>
<evidence type="ECO:0000313" key="2">
    <source>
        <dbReference type="EMBL" id="TNN85460.1"/>
    </source>
</evidence>
<name>A0A4Z2J5L1_9TELE</name>
<evidence type="ECO:0000313" key="3">
    <source>
        <dbReference type="Proteomes" id="UP000314294"/>
    </source>
</evidence>
<dbReference type="Proteomes" id="UP000314294">
    <property type="component" value="Unassembled WGS sequence"/>
</dbReference>
<evidence type="ECO:0000256" key="1">
    <source>
        <dbReference type="SAM" id="MobiDB-lite"/>
    </source>
</evidence>
<proteinExistence type="predicted"/>
<reference evidence="2 3" key="1">
    <citation type="submission" date="2019-03" db="EMBL/GenBank/DDBJ databases">
        <title>First draft genome of Liparis tanakae, snailfish: a comprehensive survey of snailfish specific genes.</title>
        <authorList>
            <person name="Kim W."/>
            <person name="Song I."/>
            <person name="Jeong J.-H."/>
            <person name="Kim D."/>
            <person name="Kim S."/>
            <person name="Ryu S."/>
            <person name="Song J.Y."/>
            <person name="Lee S.K."/>
        </authorList>
    </citation>
    <scope>NUCLEOTIDE SEQUENCE [LARGE SCALE GENOMIC DNA]</scope>
    <source>
        <tissue evidence="2">Muscle</tissue>
    </source>
</reference>